<dbReference type="GO" id="GO:0051117">
    <property type="term" value="F:ATPase binding"/>
    <property type="evidence" value="ECO:0007669"/>
    <property type="project" value="TreeGrafter"/>
</dbReference>
<dbReference type="PROSITE" id="PS00381">
    <property type="entry name" value="CLP_PROTEASE_SER"/>
    <property type="match status" value="1"/>
</dbReference>
<dbReference type="InterPro" id="IPR001907">
    <property type="entry name" value="ClpP"/>
</dbReference>
<dbReference type="SUPFAM" id="SSF52096">
    <property type="entry name" value="ClpP/crotonase"/>
    <property type="match status" value="1"/>
</dbReference>
<dbReference type="PROSITE" id="PS00382">
    <property type="entry name" value="CLP_PROTEASE_HIS"/>
    <property type="match status" value="1"/>
</dbReference>
<comment type="subcellular location">
    <subcellularLocation>
        <location evidence="8">Cytoplasm</location>
    </subcellularLocation>
</comment>
<evidence type="ECO:0000256" key="6">
    <source>
        <dbReference type="ARBA" id="ARBA00022825"/>
    </source>
</evidence>
<evidence type="ECO:0000256" key="12">
    <source>
        <dbReference type="RuleBase" id="RU003567"/>
    </source>
</evidence>
<organism evidence="13">
    <name type="scientific">Corsia dispar</name>
    <dbReference type="NCBI Taxonomy" id="1678084"/>
    <lineage>
        <taxon>Eukaryota</taxon>
        <taxon>Viridiplantae</taxon>
        <taxon>Streptophyta</taxon>
        <taxon>Embryophyta</taxon>
        <taxon>Tracheophyta</taxon>
        <taxon>Spermatophyta</taxon>
        <taxon>Magnoliopsida</taxon>
        <taxon>Liliopsida</taxon>
        <taxon>Liliales</taxon>
        <taxon>Corsiaceae</taxon>
        <taxon>Corsia</taxon>
    </lineage>
</organism>
<dbReference type="GO" id="GO:0004252">
    <property type="term" value="F:serine-type endopeptidase activity"/>
    <property type="evidence" value="ECO:0007669"/>
    <property type="project" value="UniProtKB-UniRule"/>
</dbReference>
<dbReference type="HAMAP" id="MF_00444">
    <property type="entry name" value="ClpP"/>
    <property type="match status" value="1"/>
</dbReference>
<dbReference type="EMBL" id="MT261154">
    <property type="protein sequence ID" value="QKE31462.1"/>
    <property type="molecule type" value="Genomic_DNA"/>
</dbReference>
<evidence type="ECO:0000256" key="8">
    <source>
        <dbReference type="HAMAP-Rule" id="MF_00444"/>
    </source>
</evidence>
<keyword evidence="5 8" id="KW-0378">Hydrolase</keyword>
<dbReference type="InterPro" id="IPR033135">
    <property type="entry name" value="ClpP_His_AS"/>
</dbReference>
<evidence type="ECO:0000313" key="13">
    <source>
        <dbReference type="EMBL" id="QKE31462.1"/>
    </source>
</evidence>
<comment type="subunit">
    <text evidence="2 8">Component of the chloroplastic Clp protease core complex.</text>
</comment>
<proteinExistence type="inferred from homology"/>
<name>A0A7D3Q5S4_9LILI</name>
<keyword evidence="4 8" id="KW-0645">Protease</keyword>
<evidence type="ECO:0000256" key="10">
    <source>
        <dbReference type="PROSITE-ProRule" id="PRU10086"/>
    </source>
</evidence>
<evidence type="ECO:0000256" key="5">
    <source>
        <dbReference type="ARBA" id="ARBA00022801"/>
    </source>
</evidence>
<evidence type="ECO:0000256" key="4">
    <source>
        <dbReference type="ARBA" id="ARBA00022670"/>
    </source>
</evidence>
<dbReference type="PRINTS" id="PR00127">
    <property type="entry name" value="CLPPROTEASEP"/>
</dbReference>
<evidence type="ECO:0000256" key="3">
    <source>
        <dbReference type="ARBA" id="ARBA00022640"/>
    </source>
</evidence>
<evidence type="ECO:0000256" key="11">
    <source>
        <dbReference type="RuleBase" id="RU000549"/>
    </source>
</evidence>
<gene>
    <name evidence="8 13" type="primary">clpP</name>
</gene>
<comment type="similarity">
    <text evidence="1 8 12">Belongs to the peptidase S14 family.</text>
</comment>
<keyword evidence="8" id="KW-0963">Cytoplasm</keyword>
<reference evidence="13" key="1">
    <citation type="submission" date="2020-03" db="EMBL/GenBank/DDBJ databases">
        <title>Implications ofthe plastome evolution in the true lilies (monocot order Liliales).</title>
        <authorList>
            <person name="Do H.D.K."/>
            <person name="Kim C."/>
            <person name="Chase M.W."/>
            <person name="Kim J.-H."/>
        </authorList>
    </citation>
    <scope>NUCLEOTIDE SEQUENCE</scope>
</reference>
<protein>
    <recommendedName>
        <fullName evidence="8 12">ATP-dependent Clp protease proteolytic subunit</fullName>
        <ecNumber evidence="8 11">3.4.21.92</ecNumber>
    </recommendedName>
    <alternativeName>
        <fullName evidence="8">Endopeptidase Clp</fullName>
    </alternativeName>
</protein>
<dbReference type="PANTHER" id="PTHR10381:SF15">
    <property type="entry name" value="CHLOROPLASTIC ATP-DEPENDENT CLP PROTEASE PROTEOLYTIC SUBUNIT 1"/>
    <property type="match status" value="1"/>
</dbReference>
<dbReference type="InterPro" id="IPR029045">
    <property type="entry name" value="ClpP/crotonase-like_dom_sf"/>
</dbReference>
<dbReference type="GO" id="GO:0009368">
    <property type="term" value="C:endopeptidase Clp complex"/>
    <property type="evidence" value="ECO:0007669"/>
    <property type="project" value="TreeGrafter"/>
</dbReference>
<sequence length="217" mass="24127">MPFGVPKVPFKGRREKQASWVELYNRLYRERILFIGEEIDLELSGKIVSLMVHFSIEDKTREFFLFINSPGGSIMAGMGIYDMMQYIAPDVNTICLGLAASMGSVILVGGEITKRVALPHARIMIHQPLCASSEESADEFIRDAGELAILREMITDIYVQRTGTPFCVVSKDINIDNFMSATEAQAHGIIDSIGLGDENIGHFFAEEEIDDSISNDN</sequence>
<comment type="catalytic activity">
    <reaction evidence="7 8 10">
        <text>Hydrolysis of proteins to small peptides in the presence of ATP and magnesium. alpha-casein is the usual test substrate. In the absence of ATP, only oligopeptides shorter than five residues are hydrolyzed (such as succinyl-Leu-Tyr-|-NHMec, and Leu-Tyr-Leu-|-Tyr-Trp, in which cleavage of the -Tyr-|-Leu- and -Tyr-|-Trp bonds also occurs).</text>
        <dbReference type="EC" id="3.4.21.92"/>
    </reaction>
</comment>
<evidence type="ECO:0000256" key="7">
    <source>
        <dbReference type="ARBA" id="ARBA00034021"/>
    </source>
</evidence>
<evidence type="ECO:0000256" key="1">
    <source>
        <dbReference type="ARBA" id="ARBA00007039"/>
    </source>
</evidence>
<dbReference type="GeneID" id="55752757"/>
<dbReference type="AlphaFoldDB" id="A0A7D3Q5S4"/>
<dbReference type="CDD" id="cd07017">
    <property type="entry name" value="S14_ClpP_2"/>
    <property type="match status" value="1"/>
</dbReference>
<accession>A0A7D3Q5S4</accession>
<geneLocation type="plastid" evidence="13"/>
<dbReference type="InterPro" id="IPR018215">
    <property type="entry name" value="ClpP_Ser_AS"/>
</dbReference>
<keyword evidence="3 13" id="KW-0934">Plastid</keyword>
<comment type="function">
    <text evidence="8">Cleaves peptides in various proteins in a process that requires ATP hydrolysis. Has a chymotrypsin-like activity. Plays a major role in the degradation of misfolded proteins.</text>
</comment>
<dbReference type="GO" id="GO:0009536">
    <property type="term" value="C:plastid"/>
    <property type="evidence" value="ECO:0007669"/>
    <property type="project" value="UniProtKB-ARBA"/>
</dbReference>
<dbReference type="GO" id="GO:0004176">
    <property type="term" value="F:ATP-dependent peptidase activity"/>
    <property type="evidence" value="ECO:0007669"/>
    <property type="project" value="InterPro"/>
</dbReference>
<dbReference type="GO" id="GO:0006515">
    <property type="term" value="P:protein quality control for misfolded or incompletely synthesized proteins"/>
    <property type="evidence" value="ECO:0007669"/>
    <property type="project" value="TreeGrafter"/>
</dbReference>
<dbReference type="PANTHER" id="PTHR10381">
    <property type="entry name" value="ATP-DEPENDENT CLP PROTEASE PROTEOLYTIC SUBUNIT"/>
    <property type="match status" value="1"/>
</dbReference>
<evidence type="ECO:0000256" key="9">
    <source>
        <dbReference type="PROSITE-ProRule" id="PRU10085"/>
    </source>
</evidence>
<dbReference type="RefSeq" id="YP_009863951.1">
    <property type="nucleotide sequence ID" value="NC_049016.1"/>
</dbReference>
<feature type="active site" evidence="8 10">
    <location>
        <position position="126"/>
    </location>
</feature>
<evidence type="ECO:0000256" key="2">
    <source>
        <dbReference type="ARBA" id="ARBA00011607"/>
    </source>
</evidence>
<dbReference type="EC" id="3.4.21.92" evidence="8 11"/>
<feature type="active site" evidence="9">
    <location>
        <position position="101"/>
    </location>
</feature>
<dbReference type="Gene3D" id="3.90.226.10">
    <property type="entry name" value="2-enoyl-CoA Hydratase, Chain A, domain 1"/>
    <property type="match status" value="1"/>
</dbReference>
<keyword evidence="6 8" id="KW-0720">Serine protease</keyword>
<feature type="active site" description="Nucleophile" evidence="8">
    <location>
        <position position="101"/>
    </location>
</feature>
<dbReference type="InterPro" id="IPR023562">
    <property type="entry name" value="ClpP/TepA"/>
</dbReference>
<dbReference type="Pfam" id="PF00574">
    <property type="entry name" value="CLP_protease"/>
    <property type="match status" value="1"/>
</dbReference>